<keyword evidence="3 6" id="KW-0812">Transmembrane</keyword>
<keyword evidence="8" id="KW-1185">Reference proteome</keyword>
<dbReference type="Proteomes" id="UP001652461">
    <property type="component" value="Unassembled WGS sequence"/>
</dbReference>
<feature type="transmembrane region" description="Helical" evidence="6">
    <location>
        <begin position="141"/>
        <end position="161"/>
    </location>
</feature>
<feature type="transmembrane region" description="Helical" evidence="6">
    <location>
        <begin position="108"/>
        <end position="129"/>
    </location>
</feature>
<name>A0ABT2S1I7_9FIRM</name>
<proteinExistence type="predicted"/>
<sequence>MNKYKTLLKDTSIFAIGSIASKAIIFFLVPLYTNYLSTEEYGIADLVFTMAQMLIPFVSLVIFDGVIRFGLMYKERTQDVLLVGLIVWGAGCSVTIFLTPLFAKYSSIGVWSLYLCVYVCVNVLLSIELNYLKVLNKNMDYAIISIIQTVALAVLNIYFLVIKQWKIEGYLMANIISQIIAIIFASIFCDLIKELKKAKLDKKIAKEMITYSSPLILNNLSWWIIQSSDKVMIEAMVGAAELGLYTVACKIPSLISVFVAVFQQAWGISSIKEMDSGNETEFYSIVFQYFFFFIGILCLGIIVIVRPFMVIYAHGNGYEEAWRLVPMLLASALFSAIAAYYGGMYGALKKSINNMISTAVAAIVNIGVNLLCIRWIGVFGAVTGTFVSYLILALMRMVDVNKYVHIDIKKKLFLLNLVLIITDSILITVNFHIYFVSVVSFVAFLLINQKSLIDILRNLWEHNEILKRKNK</sequence>
<feature type="transmembrane region" description="Helical" evidence="6">
    <location>
        <begin position="80"/>
        <end position="102"/>
    </location>
</feature>
<protein>
    <submittedName>
        <fullName evidence="7">Oligosaccharide flippase family protein</fullName>
    </submittedName>
</protein>
<accession>A0ABT2S1I7</accession>
<comment type="subcellular location">
    <subcellularLocation>
        <location evidence="1">Cell membrane</location>
        <topology evidence="1">Multi-pass membrane protein</topology>
    </subcellularLocation>
</comment>
<evidence type="ECO:0000256" key="3">
    <source>
        <dbReference type="ARBA" id="ARBA00022692"/>
    </source>
</evidence>
<organism evidence="7 8">
    <name type="scientific">Laedolimicola ammoniilytica</name>
    <dbReference type="NCBI Taxonomy" id="2981771"/>
    <lineage>
        <taxon>Bacteria</taxon>
        <taxon>Bacillati</taxon>
        <taxon>Bacillota</taxon>
        <taxon>Clostridia</taxon>
        <taxon>Lachnospirales</taxon>
        <taxon>Lachnospiraceae</taxon>
        <taxon>Laedolimicola</taxon>
    </lineage>
</organism>
<feature type="transmembrane region" description="Helical" evidence="6">
    <location>
        <begin position="382"/>
        <end position="400"/>
    </location>
</feature>
<evidence type="ECO:0000256" key="5">
    <source>
        <dbReference type="ARBA" id="ARBA00023136"/>
    </source>
</evidence>
<dbReference type="EMBL" id="JAOQKC010000033">
    <property type="protein sequence ID" value="MCU6698441.1"/>
    <property type="molecule type" value="Genomic_DNA"/>
</dbReference>
<dbReference type="PANTHER" id="PTHR30250:SF11">
    <property type="entry name" value="O-ANTIGEN TRANSPORTER-RELATED"/>
    <property type="match status" value="1"/>
</dbReference>
<evidence type="ECO:0000313" key="8">
    <source>
        <dbReference type="Proteomes" id="UP001652461"/>
    </source>
</evidence>
<dbReference type="InterPro" id="IPR050833">
    <property type="entry name" value="Poly_Biosynth_Transport"/>
</dbReference>
<feature type="transmembrane region" description="Helical" evidence="6">
    <location>
        <begin position="167"/>
        <end position="188"/>
    </location>
</feature>
<feature type="transmembrane region" description="Helical" evidence="6">
    <location>
        <begin position="12"/>
        <end position="33"/>
    </location>
</feature>
<reference evidence="7 8" key="1">
    <citation type="journal article" date="2021" name="ISME Commun">
        <title>Automated analysis of genomic sequences facilitates high-throughput and comprehensive description of bacteria.</title>
        <authorList>
            <person name="Hitch T.C.A."/>
        </authorList>
    </citation>
    <scope>NUCLEOTIDE SEQUENCE [LARGE SCALE GENOMIC DNA]</scope>
    <source>
        <strain evidence="7 8">Sanger_04</strain>
    </source>
</reference>
<dbReference type="Pfam" id="PF01943">
    <property type="entry name" value="Polysacc_synt"/>
    <property type="match status" value="1"/>
</dbReference>
<evidence type="ECO:0000256" key="4">
    <source>
        <dbReference type="ARBA" id="ARBA00022989"/>
    </source>
</evidence>
<dbReference type="RefSeq" id="WP_158365305.1">
    <property type="nucleotide sequence ID" value="NZ_JAOQKC010000033.1"/>
</dbReference>
<feature type="transmembrane region" description="Helical" evidence="6">
    <location>
        <begin position="324"/>
        <end position="343"/>
    </location>
</feature>
<gene>
    <name evidence="7" type="ORF">OCV63_16365</name>
</gene>
<feature type="transmembrane region" description="Helical" evidence="6">
    <location>
        <begin position="208"/>
        <end position="225"/>
    </location>
</feature>
<keyword evidence="2" id="KW-1003">Cell membrane</keyword>
<evidence type="ECO:0000256" key="6">
    <source>
        <dbReference type="SAM" id="Phobius"/>
    </source>
</evidence>
<evidence type="ECO:0000256" key="1">
    <source>
        <dbReference type="ARBA" id="ARBA00004651"/>
    </source>
</evidence>
<dbReference type="PANTHER" id="PTHR30250">
    <property type="entry name" value="PST FAMILY PREDICTED COLANIC ACID TRANSPORTER"/>
    <property type="match status" value="1"/>
</dbReference>
<keyword evidence="5 6" id="KW-0472">Membrane</keyword>
<feature type="transmembrane region" description="Helical" evidence="6">
    <location>
        <begin position="53"/>
        <end position="73"/>
    </location>
</feature>
<evidence type="ECO:0000313" key="7">
    <source>
        <dbReference type="EMBL" id="MCU6698441.1"/>
    </source>
</evidence>
<keyword evidence="4 6" id="KW-1133">Transmembrane helix</keyword>
<feature type="transmembrane region" description="Helical" evidence="6">
    <location>
        <begin position="289"/>
        <end position="312"/>
    </location>
</feature>
<feature type="transmembrane region" description="Helical" evidence="6">
    <location>
        <begin position="245"/>
        <end position="268"/>
    </location>
</feature>
<comment type="caution">
    <text evidence="7">The sequence shown here is derived from an EMBL/GenBank/DDBJ whole genome shotgun (WGS) entry which is preliminary data.</text>
</comment>
<evidence type="ECO:0000256" key="2">
    <source>
        <dbReference type="ARBA" id="ARBA00022475"/>
    </source>
</evidence>
<dbReference type="InterPro" id="IPR002797">
    <property type="entry name" value="Polysacc_synth"/>
</dbReference>